<organism evidence="3 4">
    <name type="scientific">Candidatus Opimibacter skivensis</name>
    <dbReference type="NCBI Taxonomy" id="2982028"/>
    <lineage>
        <taxon>Bacteria</taxon>
        <taxon>Pseudomonadati</taxon>
        <taxon>Bacteroidota</taxon>
        <taxon>Saprospiria</taxon>
        <taxon>Saprospirales</taxon>
        <taxon>Saprospiraceae</taxon>
        <taxon>Candidatus Opimibacter</taxon>
    </lineage>
</organism>
<accession>A0A9D7SQ42</accession>
<dbReference type="PANTHER" id="PTHR35038:SF6">
    <property type="entry name" value="SURFACE LOCALIZED DECAHEME CYTOCHROME C LIPOPROTEIN"/>
    <property type="match status" value="1"/>
</dbReference>
<evidence type="ECO:0000256" key="2">
    <source>
        <dbReference type="SAM" id="MobiDB-lite"/>
    </source>
</evidence>
<proteinExistence type="predicted"/>
<dbReference type="Gene3D" id="3.90.10.10">
    <property type="entry name" value="Cytochrome C3"/>
    <property type="match status" value="2"/>
</dbReference>
<dbReference type="InterPro" id="IPR036280">
    <property type="entry name" value="Multihaem_cyt_sf"/>
</dbReference>
<dbReference type="Proteomes" id="UP000808337">
    <property type="component" value="Unassembled WGS sequence"/>
</dbReference>
<keyword evidence="1" id="KW-0732">Signal</keyword>
<dbReference type="SUPFAM" id="SSF48695">
    <property type="entry name" value="Multiheme cytochromes"/>
    <property type="match status" value="1"/>
</dbReference>
<evidence type="ECO:0000313" key="3">
    <source>
        <dbReference type="EMBL" id="MBK9981003.1"/>
    </source>
</evidence>
<protein>
    <submittedName>
        <fullName evidence="3">Cytochrome c3 family protein</fullName>
    </submittedName>
</protein>
<reference evidence="3 4" key="1">
    <citation type="submission" date="2020-10" db="EMBL/GenBank/DDBJ databases">
        <title>Connecting structure to function with the recovery of over 1000 high-quality activated sludge metagenome-assembled genomes encoding full-length rRNA genes using long-read sequencing.</title>
        <authorList>
            <person name="Singleton C.M."/>
            <person name="Petriglieri F."/>
            <person name="Kristensen J.M."/>
            <person name="Kirkegaard R.H."/>
            <person name="Michaelsen T.Y."/>
            <person name="Andersen M.H."/>
            <person name="Karst S.M."/>
            <person name="Dueholm M.S."/>
            <person name="Nielsen P.H."/>
            <person name="Albertsen M."/>
        </authorList>
    </citation>
    <scope>NUCLEOTIDE SEQUENCE [LARGE SCALE GENOMIC DNA]</scope>
    <source>
        <strain evidence="3">Ribe_18-Q3-R11-54_MAXAC.273</strain>
    </source>
</reference>
<dbReference type="GO" id="GO:0016491">
    <property type="term" value="F:oxidoreductase activity"/>
    <property type="evidence" value="ECO:0007669"/>
    <property type="project" value="TreeGrafter"/>
</dbReference>
<dbReference type="EMBL" id="JADKGY010000001">
    <property type="protein sequence ID" value="MBK9981003.1"/>
    <property type="molecule type" value="Genomic_DNA"/>
</dbReference>
<evidence type="ECO:0000313" key="4">
    <source>
        <dbReference type="Proteomes" id="UP000808337"/>
    </source>
</evidence>
<comment type="caution">
    <text evidence="3">The sequence shown here is derived from an EMBL/GenBank/DDBJ whole genome shotgun (WGS) entry which is preliminary data.</text>
</comment>
<dbReference type="PANTHER" id="PTHR35038">
    <property type="entry name" value="DISSIMILATORY SULFITE REDUCTASE SIRA"/>
    <property type="match status" value="1"/>
</dbReference>
<dbReference type="AlphaFoldDB" id="A0A9D7SQ42"/>
<gene>
    <name evidence="3" type="ORF">IPP15_01030</name>
</gene>
<sequence>MKNLIFTGVVASAVFIFLMVQYPHSLLSPGEVSQGHQDIKQQCFSCHQAFGGIENKKCIACHALTDIGKDSIRGGTGSIAMGEKVLFHKNLDKYACTTCHTDHAGLNPGSALKGFEHEMLPETIVNDCIACHQKPQDKLHHQLTDACAKCHTTKAWLPELAFNHDMVQPADRKNCVGCHETPTDTFHSTVKGECTKCHTTDKWVPSTFDHSAYFVLDGDHNAKCATCHVTNNYSTYTCYGCHEHTASNILQEHREEGIVNLTNCVSCHKSAKKNEGGEGSREKGREGGDDD</sequence>
<name>A0A9D7SQ42_9BACT</name>
<feature type="region of interest" description="Disordered" evidence="2">
    <location>
        <begin position="270"/>
        <end position="291"/>
    </location>
</feature>
<feature type="compositionally biased region" description="Basic and acidic residues" evidence="2">
    <location>
        <begin position="272"/>
        <end position="291"/>
    </location>
</feature>
<evidence type="ECO:0000256" key="1">
    <source>
        <dbReference type="ARBA" id="ARBA00022729"/>
    </source>
</evidence>
<dbReference type="InterPro" id="IPR051829">
    <property type="entry name" value="Multiheme_Cytochr_ET"/>
</dbReference>